<accession>A0AAN8JGR2</accession>
<sequence length="134" mass="14798">MDQIPLEILAPTTRNPLDGPQKADVPDSFESTVEVTPVKDNGTMSDPVVSRRLVKTNQPAKTDILIEFPYNQQKNVPVVKSNRATFNQVSDKEEVLVIGLQGGVNNAQLPTLHLLTLIACLFGFSMSILIHRVY</sequence>
<keyword evidence="4" id="KW-1185">Reference proteome</keyword>
<proteinExistence type="predicted"/>
<dbReference type="EMBL" id="JAZGQO010000011">
    <property type="protein sequence ID" value="KAK6173843.1"/>
    <property type="molecule type" value="Genomic_DNA"/>
</dbReference>
<keyword evidence="2" id="KW-0812">Transmembrane</keyword>
<protein>
    <submittedName>
        <fullName evidence="3">Uncharacterized protein</fullName>
    </submittedName>
</protein>
<feature type="transmembrane region" description="Helical" evidence="2">
    <location>
        <begin position="112"/>
        <end position="130"/>
    </location>
</feature>
<evidence type="ECO:0000256" key="2">
    <source>
        <dbReference type="SAM" id="Phobius"/>
    </source>
</evidence>
<keyword evidence="2" id="KW-1133">Transmembrane helix</keyword>
<evidence type="ECO:0000256" key="1">
    <source>
        <dbReference type="SAM" id="MobiDB-lite"/>
    </source>
</evidence>
<dbReference type="Proteomes" id="UP001347796">
    <property type="component" value="Unassembled WGS sequence"/>
</dbReference>
<name>A0AAN8JGR2_PATCE</name>
<dbReference type="AlphaFoldDB" id="A0AAN8JGR2"/>
<feature type="region of interest" description="Disordered" evidence="1">
    <location>
        <begin position="1"/>
        <end position="44"/>
    </location>
</feature>
<organism evidence="3 4">
    <name type="scientific">Patella caerulea</name>
    <name type="common">Rayed Mediterranean limpet</name>
    <dbReference type="NCBI Taxonomy" id="87958"/>
    <lineage>
        <taxon>Eukaryota</taxon>
        <taxon>Metazoa</taxon>
        <taxon>Spiralia</taxon>
        <taxon>Lophotrochozoa</taxon>
        <taxon>Mollusca</taxon>
        <taxon>Gastropoda</taxon>
        <taxon>Patellogastropoda</taxon>
        <taxon>Patelloidea</taxon>
        <taxon>Patellidae</taxon>
        <taxon>Patella</taxon>
    </lineage>
</organism>
<keyword evidence="2" id="KW-0472">Membrane</keyword>
<gene>
    <name evidence="3" type="ORF">SNE40_017229</name>
</gene>
<reference evidence="3 4" key="1">
    <citation type="submission" date="2024-01" db="EMBL/GenBank/DDBJ databases">
        <title>The genome of the rayed Mediterranean limpet Patella caerulea (Linnaeus, 1758).</title>
        <authorList>
            <person name="Anh-Thu Weber A."/>
            <person name="Halstead-Nussloch G."/>
        </authorList>
    </citation>
    <scope>NUCLEOTIDE SEQUENCE [LARGE SCALE GENOMIC DNA]</scope>
    <source>
        <strain evidence="3">AATW-2023a</strain>
        <tissue evidence="3">Whole specimen</tissue>
    </source>
</reference>
<evidence type="ECO:0000313" key="3">
    <source>
        <dbReference type="EMBL" id="KAK6173843.1"/>
    </source>
</evidence>
<evidence type="ECO:0000313" key="4">
    <source>
        <dbReference type="Proteomes" id="UP001347796"/>
    </source>
</evidence>
<comment type="caution">
    <text evidence="3">The sequence shown here is derived from an EMBL/GenBank/DDBJ whole genome shotgun (WGS) entry which is preliminary data.</text>
</comment>